<accession>A0A2W5N4E7</accession>
<dbReference type="InterPro" id="IPR012349">
    <property type="entry name" value="Split_barrel_FMN-bd"/>
</dbReference>
<dbReference type="Proteomes" id="UP000249185">
    <property type="component" value="Unassembled WGS sequence"/>
</dbReference>
<evidence type="ECO:0000313" key="4">
    <source>
        <dbReference type="Proteomes" id="UP000249185"/>
    </source>
</evidence>
<feature type="domain" description="Pyridoxamine 5'-phosphate oxidase N-terminal" evidence="2">
    <location>
        <begin position="41"/>
        <end position="135"/>
    </location>
</feature>
<sequence length="202" mass="21409">MDASLLYHEGNRRLQDRFGSRGIADRLEATTLRRAFSESDARFIEEAEVFFLATADAFGRPDCSCEGGPPGFVRVIGPAELAFPDFGGDGMFKSLGNILTNPAVGMLFLATGPRPAGLRVNGTARVSLDDPLIGVFAGARLVTRVRARAIFPTCPRPLPGPEGASARAPRSGMAPVEPAWTRFDAVGEAGPPRAPATGEGRR</sequence>
<dbReference type="SUPFAM" id="SSF50475">
    <property type="entry name" value="FMN-binding split barrel"/>
    <property type="match status" value="1"/>
</dbReference>
<evidence type="ECO:0000259" key="2">
    <source>
        <dbReference type="Pfam" id="PF01243"/>
    </source>
</evidence>
<dbReference type="AlphaFoldDB" id="A0A2W5N4E7"/>
<feature type="region of interest" description="Disordered" evidence="1">
    <location>
        <begin position="183"/>
        <end position="202"/>
    </location>
</feature>
<comment type="caution">
    <text evidence="3">The sequence shown here is derived from an EMBL/GenBank/DDBJ whole genome shotgun (WGS) entry which is preliminary data.</text>
</comment>
<dbReference type="InterPro" id="IPR011576">
    <property type="entry name" value="Pyridox_Oxase_N"/>
</dbReference>
<organism evidence="3 4">
    <name type="scientific">Rhodovulum sulfidophilum</name>
    <name type="common">Rhodobacter sulfidophilus</name>
    <dbReference type="NCBI Taxonomy" id="35806"/>
    <lineage>
        <taxon>Bacteria</taxon>
        <taxon>Pseudomonadati</taxon>
        <taxon>Pseudomonadota</taxon>
        <taxon>Alphaproteobacteria</taxon>
        <taxon>Rhodobacterales</taxon>
        <taxon>Paracoccaceae</taxon>
        <taxon>Rhodovulum</taxon>
    </lineage>
</organism>
<evidence type="ECO:0000313" key="3">
    <source>
        <dbReference type="EMBL" id="PZQ45635.1"/>
    </source>
</evidence>
<dbReference type="Gene3D" id="2.30.110.10">
    <property type="entry name" value="Electron Transport, Fmn-binding Protein, Chain A"/>
    <property type="match status" value="1"/>
</dbReference>
<evidence type="ECO:0000256" key="1">
    <source>
        <dbReference type="SAM" id="MobiDB-lite"/>
    </source>
</evidence>
<dbReference type="PANTHER" id="PTHR42815:SF2">
    <property type="entry name" value="FAD-BINDING, PUTATIVE (AFU_ORTHOLOGUE AFUA_6G07600)-RELATED"/>
    <property type="match status" value="1"/>
</dbReference>
<protein>
    <submittedName>
        <fullName evidence="3">Pyridoxamine 5'-phosphate oxidase</fullName>
    </submittedName>
</protein>
<dbReference type="Pfam" id="PF01243">
    <property type="entry name" value="PNPOx_N"/>
    <property type="match status" value="1"/>
</dbReference>
<reference evidence="3 4" key="1">
    <citation type="submission" date="2017-08" db="EMBL/GenBank/DDBJ databases">
        <title>Infants hospitalized years apart are colonized by the same room-sourced microbial strains.</title>
        <authorList>
            <person name="Brooks B."/>
            <person name="Olm M.R."/>
            <person name="Firek B.A."/>
            <person name="Baker R."/>
            <person name="Thomas B.C."/>
            <person name="Morowitz M.J."/>
            <person name="Banfield J.F."/>
        </authorList>
    </citation>
    <scope>NUCLEOTIDE SEQUENCE [LARGE SCALE GENOMIC DNA]</scope>
    <source>
        <strain evidence="3">S2_005_002_R2_34</strain>
    </source>
</reference>
<dbReference type="PANTHER" id="PTHR42815">
    <property type="entry name" value="FAD-BINDING, PUTATIVE (AFU_ORTHOLOGUE AFUA_6G07600)-RELATED"/>
    <property type="match status" value="1"/>
</dbReference>
<dbReference type="EMBL" id="QFPW01000045">
    <property type="protein sequence ID" value="PZQ45635.1"/>
    <property type="molecule type" value="Genomic_DNA"/>
</dbReference>
<gene>
    <name evidence="3" type="ORF">DI556_22380</name>
</gene>
<proteinExistence type="predicted"/>
<name>A0A2W5N4E7_RHOSU</name>